<keyword evidence="6" id="KW-0407">Ion channel</keyword>
<name>A0A146CIQ1_MESEU</name>
<sequence>MKLFLLLVISASMLIEVYSEHGYIRKFDDGCKLSCNILLPGENDSCKFQCKIRGGSWGYCWGWGAACWCEDLPPNRIWRSETNKCGGK</sequence>
<dbReference type="EMBL" id="KU316186">
    <property type="protein sequence ID" value="AMX81453.1"/>
    <property type="molecule type" value="mRNA"/>
</dbReference>
<evidence type="ECO:0000256" key="1">
    <source>
        <dbReference type="ARBA" id="ARBA00004613"/>
    </source>
</evidence>
<dbReference type="InterPro" id="IPR002061">
    <property type="entry name" value="Scorpion_toxinL/defensin"/>
</dbReference>
<keyword evidence="2" id="KW-0964">Secreted</keyword>
<comment type="subcellular location">
    <subcellularLocation>
        <location evidence="1">Secreted</location>
    </subcellularLocation>
</comment>
<evidence type="ECO:0000259" key="5">
    <source>
        <dbReference type="PROSITE" id="PS51863"/>
    </source>
</evidence>
<dbReference type="GO" id="GO:0019871">
    <property type="term" value="F:sodium channel inhibitor activity"/>
    <property type="evidence" value="ECO:0007669"/>
    <property type="project" value="InterPro"/>
</dbReference>
<evidence type="ECO:0000256" key="2">
    <source>
        <dbReference type="ARBA" id="ARBA00022525"/>
    </source>
</evidence>
<dbReference type="InterPro" id="IPR036574">
    <property type="entry name" value="Scorpion_toxin-like_sf"/>
</dbReference>
<accession>A0A146CIQ1</accession>
<dbReference type="InterPro" id="IPR018218">
    <property type="entry name" value="Scorpion_toxinL"/>
</dbReference>
<feature type="domain" description="LCN-type CS-alpha/beta" evidence="5">
    <location>
        <begin position="20"/>
        <end position="86"/>
    </location>
</feature>
<dbReference type="GO" id="GO:0034220">
    <property type="term" value="P:monoatomic ion transmembrane transport"/>
    <property type="evidence" value="ECO:0007669"/>
    <property type="project" value="UniProtKB-KW"/>
</dbReference>
<organism evidence="6">
    <name type="scientific">Mesobuthus eupeus</name>
    <name type="common">Lesser Asian scorpion</name>
    <name type="synonym">Buthus eupeus</name>
    <dbReference type="NCBI Taxonomy" id="34648"/>
    <lineage>
        <taxon>Eukaryota</taxon>
        <taxon>Metazoa</taxon>
        <taxon>Ecdysozoa</taxon>
        <taxon>Arthropoda</taxon>
        <taxon>Chelicerata</taxon>
        <taxon>Arachnida</taxon>
        <taxon>Scorpiones</taxon>
        <taxon>Buthida</taxon>
        <taxon>Buthoidea</taxon>
        <taxon>Buthidae</taxon>
        <taxon>Mesobuthus</taxon>
    </lineage>
</organism>
<keyword evidence="6" id="KW-0813">Transport</keyword>
<evidence type="ECO:0000256" key="3">
    <source>
        <dbReference type="ARBA" id="ARBA00023157"/>
    </source>
</evidence>
<proteinExistence type="evidence at transcript level"/>
<dbReference type="PROSITE" id="PS51863">
    <property type="entry name" value="LCN_CSAB"/>
    <property type="match status" value="1"/>
</dbReference>
<evidence type="ECO:0000313" key="6">
    <source>
        <dbReference type="EMBL" id="AMX81453.1"/>
    </source>
</evidence>
<dbReference type="PRINTS" id="PR00285">
    <property type="entry name" value="SCORPNTOXIN"/>
</dbReference>
<keyword evidence="4" id="KW-0732">Signal</keyword>
<dbReference type="SMART" id="SM00505">
    <property type="entry name" value="Knot1"/>
    <property type="match status" value="1"/>
</dbReference>
<feature type="signal peptide" evidence="4">
    <location>
        <begin position="1"/>
        <end position="19"/>
    </location>
</feature>
<protein>
    <submittedName>
        <fullName evidence="6">Sodium channel toxin meuNa6</fullName>
    </submittedName>
</protein>
<reference evidence="6" key="1">
    <citation type="submission" date="2015-12" db="EMBL/GenBank/DDBJ databases">
        <title>Sodium channel toxins from venom gland of Iranian Mesobuthus eupeus.</title>
        <authorList>
            <person name="Baradaran M."/>
            <person name="Jalali A."/>
            <person name="Galehdari H."/>
            <person name="Naderi Soorki M."/>
        </authorList>
    </citation>
    <scope>NUCLEOTIDE SEQUENCE</scope>
    <source>
        <tissue evidence="6">Venom gland</tissue>
    </source>
</reference>
<keyword evidence="6" id="KW-0406">Ion transport</keyword>
<dbReference type="SUPFAM" id="SSF57095">
    <property type="entry name" value="Scorpion toxin-like"/>
    <property type="match status" value="1"/>
</dbReference>
<evidence type="ECO:0000256" key="4">
    <source>
        <dbReference type="SAM" id="SignalP"/>
    </source>
</evidence>
<dbReference type="InterPro" id="IPR003614">
    <property type="entry name" value="Knottins"/>
</dbReference>
<dbReference type="AlphaFoldDB" id="A0A146CIQ1"/>
<dbReference type="GO" id="GO:0005576">
    <property type="term" value="C:extracellular region"/>
    <property type="evidence" value="ECO:0007669"/>
    <property type="project" value="UniProtKB-SubCell"/>
</dbReference>
<feature type="chain" id="PRO_5007523394" evidence="4">
    <location>
        <begin position="20"/>
        <end position="88"/>
    </location>
</feature>
<dbReference type="Gene3D" id="3.30.30.10">
    <property type="entry name" value="Knottin, scorpion toxin-like"/>
    <property type="match status" value="1"/>
</dbReference>
<dbReference type="GO" id="GO:0006952">
    <property type="term" value="P:defense response"/>
    <property type="evidence" value="ECO:0007669"/>
    <property type="project" value="InterPro"/>
</dbReference>
<dbReference type="CDD" id="cd23106">
    <property type="entry name" value="neurotoxins_LC_scorpion"/>
    <property type="match status" value="1"/>
</dbReference>
<keyword evidence="3" id="KW-1015">Disulfide bond</keyword>
<dbReference type="GO" id="GO:0090729">
    <property type="term" value="F:toxin activity"/>
    <property type="evidence" value="ECO:0007669"/>
    <property type="project" value="InterPro"/>
</dbReference>
<dbReference type="InterPro" id="IPR044062">
    <property type="entry name" value="LCN-type_CS_alpha_beta_dom"/>
</dbReference>
<dbReference type="Pfam" id="PF00537">
    <property type="entry name" value="Toxin_3"/>
    <property type="match status" value="1"/>
</dbReference>